<evidence type="ECO:0000259" key="4">
    <source>
        <dbReference type="Pfam" id="PF13458"/>
    </source>
</evidence>
<evidence type="ECO:0000256" key="2">
    <source>
        <dbReference type="ARBA" id="ARBA00022729"/>
    </source>
</evidence>
<protein>
    <submittedName>
        <fullName evidence="5">ABC-type branched-chain amino acid transport systems periplasmic component-like protein</fullName>
    </submittedName>
</protein>
<dbReference type="PROSITE" id="PS51257">
    <property type="entry name" value="PROKAR_LIPOPROTEIN"/>
    <property type="match status" value="1"/>
</dbReference>
<dbReference type="HOGENOM" id="CLU_608013_0_0_11"/>
<feature type="domain" description="Leucine-binding protein" evidence="4">
    <location>
        <begin position="82"/>
        <end position="436"/>
    </location>
</feature>
<dbReference type="InterPro" id="IPR028082">
    <property type="entry name" value="Peripla_BP_I"/>
</dbReference>
<dbReference type="SUPFAM" id="SSF53822">
    <property type="entry name" value="Periplasmic binding protein-like I"/>
    <property type="match status" value="1"/>
</dbReference>
<dbReference type="Proteomes" id="UP000002484">
    <property type="component" value="Chromosome"/>
</dbReference>
<dbReference type="Pfam" id="PF13458">
    <property type="entry name" value="Peripla_BP_6"/>
    <property type="match status" value="1"/>
</dbReference>
<keyword evidence="6" id="KW-1185">Reference proteome</keyword>
<evidence type="ECO:0000313" key="5">
    <source>
        <dbReference type="EMBL" id="ADP81527.1"/>
    </source>
</evidence>
<organism evidence="5 6">
    <name type="scientific">Pseudofrankia inefficax (strain DSM 45817 / CECT 9037 / DDB 130130 / EuI1c)</name>
    <name type="common">Frankia inefficax</name>
    <dbReference type="NCBI Taxonomy" id="298654"/>
    <lineage>
        <taxon>Bacteria</taxon>
        <taxon>Bacillati</taxon>
        <taxon>Actinomycetota</taxon>
        <taxon>Actinomycetes</taxon>
        <taxon>Frankiales</taxon>
        <taxon>Frankiaceae</taxon>
        <taxon>Pseudofrankia</taxon>
    </lineage>
</organism>
<evidence type="ECO:0000256" key="1">
    <source>
        <dbReference type="ARBA" id="ARBA00010062"/>
    </source>
</evidence>
<accession>E3IZA0</accession>
<sequence precursor="true">MGSTRRLASLAVAGIFLVTAAAACGGSGATSPKATGAATVGPAAFTPGPDTGWSNSGITVDPAKLGCPNPTGPQSRGVTDTEIKVGGLITQTSSSGPVNTGMDVGAKIRFERANAEGGVNGRTITYVGTRDDGSDPTRLITQAESLANDGVFAAVPAVARAGNFSDVFCKTDTPFFGWGVSADYCGTALGFGITGCLVSGPGGSTIPSAWGMAARAILGGDGSGRSAAVVGVDLDSAVNGVKLSAKAIKASGIAVPYVENPVPASGLNDPTAIVNALMHANHGAPPDLVVTIVDFSPAIKIIDALRAAGYQGKILTPLGYDPRLAGFKDLDGTYTLLQWAPAESGSAADDQMRADFAKYAPSEPIGLTAMAGYWSADMFLDAVRKTGRDLTVASLLKTLNGGGYSYNVAGAVAQTQWPVNHTASAPCAAVVQLSGGKYLPTVKLSCTPLVANQ</sequence>
<dbReference type="InterPro" id="IPR051010">
    <property type="entry name" value="BCAA_transport"/>
</dbReference>
<reference evidence="5 6" key="1">
    <citation type="submission" date="2010-10" db="EMBL/GenBank/DDBJ databases">
        <title>Complete sequence of Frankia sp. EuI1c.</title>
        <authorList>
            <consortium name="US DOE Joint Genome Institute"/>
            <person name="Lucas S."/>
            <person name="Copeland A."/>
            <person name="Lapidus A."/>
            <person name="Cheng J.-F."/>
            <person name="Bruce D."/>
            <person name="Goodwin L."/>
            <person name="Pitluck S."/>
            <person name="Chertkov O."/>
            <person name="Detter J.C."/>
            <person name="Han C."/>
            <person name="Tapia R."/>
            <person name="Land M."/>
            <person name="Hauser L."/>
            <person name="Jeffries C."/>
            <person name="Kyrpides N."/>
            <person name="Ivanova N."/>
            <person name="Mikhailova N."/>
            <person name="Beauchemin N."/>
            <person name="Sen A."/>
            <person name="Sur S.A."/>
            <person name="Gtari M."/>
            <person name="Wall L."/>
            <person name="Tisa L."/>
            <person name="Woyke T."/>
        </authorList>
    </citation>
    <scope>NUCLEOTIDE SEQUENCE [LARGE SCALE GENOMIC DNA]</scope>
    <source>
        <strain evidence="6">DSM 45817 / CECT 9037 / EuI1c</strain>
    </source>
</reference>
<gene>
    <name evidence="5" type="ordered locus">FraEuI1c_3518</name>
</gene>
<evidence type="ECO:0000256" key="3">
    <source>
        <dbReference type="SAM" id="SignalP"/>
    </source>
</evidence>
<dbReference type="eggNOG" id="COG0683">
    <property type="taxonomic scope" value="Bacteria"/>
</dbReference>
<dbReference type="InParanoid" id="E3IZA0"/>
<keyword evidence="2 3" id="KW-0732">Signal</keyword>
<dbReference type="RefSeq" id="WP_013424645.1">
    <property type="nucleotide sequence ID" value="NC_014666.1"/>
</dbReference>
<evidence type="ECO:0000313" key="6">
    <source>
        <dbReference type="Proteomes" id="UP000002484"/>
    </source>
</evidence>
<dbReference type="AlphaFoldDB" id="E3IZA0"/>
<feature type="signal peptide" evidence="3">
    <location>
        <begin position="1"/>
        <end position="23"/>
    </location>
</feature>
<dbReference type="OrthoDB" id="3205255at2"/>
<dbReference type="PANTHER" id="PTHR30483">
    <property type="entry name" value="LEUCINE-SPECIFIC-BINDING PROTEIN"/>
    <property type="match status" value="1"/>
</dbReference>
<feature type="chain" id="PRO_5039021810" evidence="3">
    <location>
        <begin position="24"/>
        <end position="453"/>
    </location>
</feature>
<dbReference type="PANTHER" id="PTHR30483:SF6">
    <property type="entry name" value="PERIPLASMIC BINDING PROTEIN OF ABC TRANSPORTER FOR NATURAL AMINO ACIDS"/>
    <property type="match status" value="1"/>
</dbReference>
<name>E3IZA0_PSEI1</name>
<proteinExistence type="inferred from homology"/>
<dbReference type="InterPro" id="IPR028081">
    <property type="entry name" value="Leu-bd"/>
</dbReference>
<dbReference type="Gene3D" id="3.40.50.2300">
    <property type="match status" value="2"/>
</dbReference>
<dbReference type="KEGG" id="fri:FraEuI1c_3518"/>
<dbReference type="EMBL" id="CP002299">
    <property type="protein sequence ID" value="ADP81527.1"/>
    <property type="molecule type" value="Genomic_DNA"/>
</dbReference>
<dbReference type="STRING" id="298654.FraEuI1c_3518"/>
<comment type="similarity">
    <text evidence="1">Belongs to the leucine-binding protein family.</text>
</comment>